<dbReference type="PROSITE" id="PS51257">
    <property type="entry name" value="PROKAR_LIPOPROTEIN"/>
    <property type="match status" value="1"/>
</dbReference>
<evidence type="ECO:0000256" key="1">
    <source>
        <dbReference type="ARBA" id="ARBA00004196"/>
    </source>
</evidence>
<proteinExistence type="inferred from homology"/>
<dbReference type="Proteomes" id="UP000060016">
    <property type="component" value="Chromosome"/>
</dbReference>
<evidence type="ECO:0000313" key="6">
    <source>
        <dbReference type="EMBL" id="AKV59914.1"/>
    </source>
</evidence>
<protein>
    <submittedName>
        <fullName evidence="6">Iron-siderophore ABC transporter substrate-binding protein</fullName>
    </submittedName>
</protein>
<dbReference type="PANTHER" id="PTHR30532">
    <property type="entry name" value="IRON III DICITRATE-BINDING PERIPLASMIC PROTEIN"/>
    <property type="match status" value="1"/>
</dbReference>
<evidence type="ECO:0000259" key="5">
    <source>
        <dbReference type="PROSITE" id="PS50983"/>
    </source>
</evidence>
<dbReference type="AlphaFoldDB" id="A0A0K1RES4"/>
<dbReference type="GO" id="GO:1901678">
    <property type="term" value="P:iron coordination entity transport"/>
    <property type="evidence" value="ECO:0007669"/>
    <property type="project" value="UniProtKB-ARBA"/>
</dbReference>
<comment type="similarity">
    <text evidence="2">Belongs to the bacterial solute-binding protein 8 family.</text>
</comment>
<dbReference type="InterPro" id="IPR051313">
    <property type="entry name" value="Bact_iron-sidero_bind"/>
</dbReference>
<dbReference type="KEGG" id="crie:AK829_07320"/>
<evidence type="ECO:0000256" key="2">
    <source>
        <dbReference type="ARBA" id="ARBA00008814"/>
    </source>
</evidence>
<organism evidence="6 7">
    <name type="scientific">Corynebacterium riegelii</name>
    <dbReference type="NCBI Taxonomy" id="156976"/>
    <lineage>
        <taxon>Bacteria</taxon>
        <taxon>Bacillati</taxon>
        <taxon>Actinomycetota</taxon>
        <taxon>Actinomycetes</taxon>
        <taxon>Mycobacteriales</taxon>
        <taxon>Corynebacteriaceae</taxon>
        <taxon>Corynebacterium</taxon>
    </lineage>
</organism>
<keyword evidence="4" id="KW-0732">Signal</keyword>
<dbReference type="STRING" id="156976.AK829_07320"/>
<dbReference type="PROSITE" id="PS50983">
    <property type="entry name" value="FE_B12_PBP"/>
    <property type="match status" value="1"/>
</dbReference>
<dbReference type="GO" id="GO:0030288">
    <property type="term" value="C:outer membrane-bounded periplasmic space"/>
    <property type="evidence" value="ECO:0007669"/>
    <property type="project" value="TreeGrafter"/>
</dbReference>
<dbReference type="Pfam" id="PF01497">
    <property type="entry name" value="Peripla_BP_2"/>
    <property type="match status" value="1"/>
</dbReference>
<dbReference type="SUPFAM" id="SSF53807">
    <property type="entry name" value="Helical backbone' metal receptor"/>
    <property type="match status" value="1"/>
</dbReference>
<evidence type="ECO:0000256" key="4">
    <source>
        <dbReference type="ARBA" id="ARBA00022729"/>
    </source>
</evidence>
<evidence type="ECO:0000313" key="7">
    <source>
        <dbReference type="Proteomes" id="UP000060016"/>
    </source>
</evidence>
<name>A0A0K1RES4_9CORY</name>
<keyword evidence="7" id="KW-1185">Reference proteome</keyword>
<gene>
    <name evidence="6" type="ORF">AK829_07320</name>
</gene>
<comment type="subcellular location">
    <subcellularLocation>
        <location evidence="1">Cell envelope</location>
    </subcellularLocation>
</comment>
<sequence length="321" mass="34518">MKLAAILTVVAGLALTGCSPSSSSSNEPAVSSTSSAPDAAVFAHPNIEGLEIEFAKQPENIVMDCYAYSTLNEYGFKPSAIFGYQCDDPTVMDGVDTTGIEQIGTDGEIDLEKLAQLKPDAIVGLGTADGWQWFKEDVNAQLTRVAPFVPLPSGDTIDEGIANVRELADFLGADLGDTNITQADKDFEAAKKNFTEAVSEKDLTFLLASPTQEMLYTRAGGPHALLLEQLGATLVGPTEGHEGGPWAWIAWEEASQYPADVMLVEQYDEANPFTAELWDALPSVKAGQLYGWNSKGALTSRHYADWLDGLTEKVKTFNKVV</sequence>
<keyword evidence="3" id="KW-0813">Transport</keyword>
<dbReference type="Gene3D" id="3.40.50.1980">
    <property type="entry name" value="Nitrogenase molybdenum iron protein domain"/>
    <property type="match status" value="2"/>
</dbReference>
<evidence type="ECO:0000256" key="3">
    <source>
        <dbReference type="ARBA" id="ARBA00022448"/>
    </source>
</evidence>
<reference evidence="6 7" key="1">
    <citation type="submission" date="2015-08" db="EMBL/GenBank/DDBJ databases">
        <authorList>
            <person name="Babu N.S."/>
            <person name="Beckwith C.J."/>
            <person name="Beseler K.G."/>
            <person name="Brison A."/>
            <person name="Carone J.V."/>
            <person name="Caskin T.P."/>
            <person name="Diamond M."/>
            <person name="Durham M.E."/>
            <person name="Foxe J.M."/>
            <person name="Go M."/>
            <person name="Henderson B.A."/>
            <person name="Jones I.B."/>
            <person name="McGettigan J.A."/>
            <person name="Micheletti S.J."/>
            <person name="Nasrallah M.E."/>
            <person name="Ortiz D."/>
            <person name="Piller C.R."/>
            <person name="Privatt S.R."/>
            <person name="Schneider S.L."/>
            <person name="Sharp S."/>
            <person name="Smith T.C."/>
            <person name="Stanton J.D."/>
            <person name="Ullery H.E."/>
            <person name="Wilson R.J."/>
            <person name="Serrano M.G."/>
            <person name="Buck G."/>
            <person name="Lee V."/>
            <person name="Wang Y."/>
            <person name="Carvalho R."/>
            <person name="Voegtly L."/>
            <person name="Shi R."/>
            <person name="Duckworth R."/>
            <person name="Johnson A."/>
            <person name="Loviza R."/>
            <person name="Walstead R."/>
            <person name="Shah Z."/>
            <person name="Kiflezghi M."/>
            <person name="Wade K."/>
            <person name="Ball S.L."/>
            <person name="Bradley K.W."/>
            <person name="Asai D.J."/>
            <person name="Bowman C.A."/>
            <person name="Russell D.A."/>
            <person name="Pope W.H."/>
            <person name="Jacobs-Sera D."/>
            <person name="Hendrix R.W."/>
            <person name="Hatfull G.F."/>
        </authorList>
    </citation>
    <scope>NUCLEOTIDE SEQUENCE [LARGE SCALE GENOMIC DNA]</scope>
    <source>
        <strain evidence="6 7">PUDD_83A45</strain>
    </source>
</reference>
<dbReference type="PATRIC" id="fig|156976.3.peg.1460"/>
<feature type="domain" description="Fe/B12 periplasmic-binding" evidence="5">
    <location>
        <begin position="59"/>
        <end position="321"/>
    </location>
</feature>
<dbReference type="EMBL" id="CP012342">
    <property type="protein sequence ID" value="AKV59914.1"/>
    <property type="molecule type" value="Genomic_DNA"/>
</dbReference>
<dbReference type="InterPro" id="IPR002491">
    <property type="entry name" value="ABC_transptr_periplasmic_BD"/>
</dbReference>
<dbReference type="PANTHER" id="PTHR30532:SF1">
    <property type="entry name" value="IRON(3+)-HYDROXAMATE-BINDING PROTEIN FHUD"/>
    <property type="match status" value="1"/>
</dbReference>
<accession>A0A0K1RES4</accession>